<reference evidence="3" key="1">
    <citation type="submission" date="2025-08" db="UniProtKB">
        <authorList>
            <consortium name="RefSeq"/>
        </authorList>
    </citation>
    <scope>IDENTIFICATION</scope>
</reference>
<keyword evidence="1" id="KW-0812">Transmembrane</keyword>
<name>A0A9C6SQA2_BOMTE</name>
<proteinExistence type="predicted"/>
<evidence type="ECO:0000313" key="2">
    <source>
        <dbReference type="Proteomes" id="UP000835206"/>
    </source>
</evidence>
<organism evidence="2 3">
    <name type="scientific">Bombus terrestris</name>
    <name type="common">Buff-tailed bumblebee</name>
    <name type="synonym">Apis terrestris</name>
    <dbReference type="NCBI Taxonomy" id="30195"/>
    <lineage>
        <taxon>Eukaryota</taxon>
        <taxon>Metazoa</taxon>
        <taxon>Ecdysozoa</taxon>
        <taxon>Arthropoda</taxon>
        <taxon>Hexapoda</taxon>
        <taxon>Insecta</taxon>
        <taxon>Pterygota</taxon>
        <taxon>Neoptera</taxon>
        <taxon>Endopterygota</taxon>
        <taxon>Hymenoptera</taxon>
        <taxon>Apocrita</taxon>
        <taxon>Aculeata</taxon>
        <taxon>Apoidea</taxon>
        <taxon>Anthophila</taxon>
        <taxon>Apidae</taxon>
        <taxon>Bombus</taxon>
        <taxon>Bombus</taxon>
    </lineage>
</organism>
<evidence type="ECO:0000313" key="3">
    <source>
        <dbReference type="RefSeq" id="XP_048266470.1"/>
    </source>
</evidence>
<protein>
    <submittedName>
        <fullName evidence="3">Uncharacterized protein LOC100644144 isoform X1</fullName>
    </submittedName>
</protein>
<dbReference type="OrthoDB" id="6329445at2759"/>
<feature type="transmembrane region" description="Helical" evidence="1">
    <location>
        <begin position="7"/>
        <end position="33"/>
    </location>
</feature>
<evidence type="ECO:0000256" key="1">
    <source>
        <dbReference type="SAM" id="Phobius"/>
    </source>
</evidence>
<keyword evidence="2" id="KW-1185">Reference proteome</keyword>
<dbReference type="RefSeq" id="XP_048266470.1">
    <property type="nucleotide sequence ID" value="XM_048410513.1"/>
</dbReference>
<feature type="transmembrane region" description="Helical" evidence="1">
    <location>
        <begin position="161"/>
        <end position="178"/>
    </location>
</feature>
<keyword evidence="1" id="KW-1133">Transmembrane helix</keyword>
<accession>A0A9C6SQA2</accession>
<gene>
    <name evidence="3" type="primary">LOC100644144</name>
</gene>
<dbReference type="AlphaFoldDB" id="A0A9C6SQA2"/>
<sequence>MFTLKAFILYCLINIFNNIVCLEYSLFLVTLIMQITAGGIACFKCYASQSGHEKTDLLCSHFDGSPRFQVYCPSSTLCGKRTIYSKFKTPMITTVERDCAPQKRTVLTYSDNKWQNREEIVTSAYKEGCFIGEDRGAPAGPSEYCFCGHHLCNSSEPTKTINMSYIFILITVLLFATLL</sequence>
<dbReference type="GeneID" id="100644144"/>
<keyword evidence="1" id="KW-0472">Membrane</keyword>
<dbReference type="Proteomes" id="UP000835206">
    <property type="component" value="Chromosome 11"/>
</dbReference>